<reference evidence="1 2" key="1">
    <citation type="submission" date="2012-05" db="EMBL/GenBank/DDBJ databases">
        <title>Genome sequence of Nitritalea halalkaliphila LW7.</title>
        <authorList>
            <person name="Jangir P.K."/>
            <person name="Singh A."/>
            <person name="Shivaji S."/>
            <person name="Sharma R."/>
        </authorList>
    </citation>
    <scope>NUCLEOTIDE SEQUENCE [LARGE SCALE GENOMIC DNA]</scope>
    <source>
        <strain evidence="1 2">LW7</strain>
    </source>
</reference>
<evidence type="ECO:0000313" key="1">
    <source>
        <dbReference type="EMBL" id="EIM78345.1"/>
    </source>
</evidence>
<accession>I5C943</accession>
<dbReference type="STRING" id="1189621.A3SI_03580"/>
<evidence type="ECO:0000313" key="2">
    <source>
        <dbReference type="Proteomes" id="UP000005551"/>
    </source>
</evidence>
<dbReference type="EMBL" id="AJYA01000007">
    <property type="protein sequence ID" value="EIM78345.1"/>
    <property type="molecule type" value="Genomic_DNA"/>
</dbReference>
<sequence length="98" mass="11196">MKVLHIDANLSISQGEQHILIQSDAQEIGIAVRGPLTLPVSLPDIKTLWKLYASTRQQLDQKVTLVHNGRLLFDSHAAWWSPKNISFSFWMLKQKLFS</sequence>
<proteinExistence type="predicted"/>
<dbReference type="AlphaFoldDB" id="I5C943"/>
<organism evidence="1 2">
    <name type="scientific">Nitritalea halalkaliphila LW7</name>
    <dbReference type="NCBI Taxonomy" id="1189621"/>
    <lineage>
        <taxon>Bacteria</taxon>
        <taxon>Pseudomonadati</taxon>
        <taxon>Bacteroidota</taxon>
        <taxon>Cytophagia</taxon>
        <taxon>Cytophagales</taxon>
        <taxon>Cyclobacteriaceae</taxon>
        <taxon>Nitritalea</taxon>
    </lineage>
</organism>
<gene>
    <name evidence="1" type="ORF">A3SI_03580</name>
</gene>
<dbReference type="RefSeq" id="WP_009053566.1">
    <property type="nucleotide sequence ID" value="NZ_AJYA01000007.1"/>
</dbReference>
<dbReference type="Proteomes" id="UP000005551">
    <property type="component" value="Unassembled WGS sequence"/>
</dbReference>
<protein>
    <submittedName>
        <fullName evidence="1">Uncharacterized protein</fullName>
    </submittedName>
</protein>
<comment type="caution">
    <text evidence="1">The sequence shown here is derived from an EMBL/GenBank/DDBJ whole genome shotgun (WGS) entry which is preliminary data.</text>
</comment>
<name>I5C943_9BACT</name>
<keyword evidence="2" id="KW-1185">Reference proteome</keyword>